<dbReference type="SUPFAM" id="SSF53335">
    <property type="entry name" value="S-adenosyl-L-methionine-dependent methyltransferases"/>
    <property type="match status" value="1"/>
</dbReference>
<dbReference type="GO" id="GO:0005634">
    <property type="term" value="C:nucleus"/>
    <property type="evidence" value="ECO:0007669"/>
    <property type="project" value="UniProtKB-SubCell"/>
</dbReference>
<accession>A0A5B6YTV2</accession>
<dbReference type="InterPro" id="IPR029063">
    <property type="entry name" value="SAM-dependent_MTases_sf"/>
</dbReference>
<evidence type="ECO:0000256" key="3">
    <source>
        <dbReference type="ARBA" id="ARBA00022603"/>
    </source>
</evidence>
<gene>
    <name evidence="8" type="ORF">Din_004721</name>
</gene>
<reference evidence="8" key="1">
    <citation type="submission" date="2019-08" db="EMBL/GenBank/DDBJ databases">
        <title>Reference gene set and small RNA set construction with multiple tissues from Davidia involucrata Baill.</title>
        <authorList>
            <person name="Yang H."/>
            <person name="Zhou C."/>
            <person name="Li G."/>
            <person name="Wang J."/>
            <person name="Gao P."/>
            <person name="Wang M."/>
            <person name="Wang R."/>
            <person name="Zhao Y."/>
        </authorList>
    </citation>
    <scope>NUCLEOTIDE SEQUENCE</scope>
    <source>
        <tissue evidence="8">Mixed with DoveR01_LX</tissue>
    </source>
</reference>
<evidence type="ECO:0000256" key="1">
    <source>
        <dbReference type="ARBA" id="ARBA00004123"/>
    </source>
</evidence>
<dbReference type="AlphaFoldDB" id="A0A5B6YTV2"/>
<keyword evidence="3" id="KW-0489">Methyltransferase</keyword>
<dbReference type="GO" id="GO:0003886">
    <property type="term" value="F:DNA (cytosine-5-)-methyltransferase activity"/>
    <property type="evidence" value="ECO:0007669"/>
    <property type="project" value="UniProtKB-EC"/>
</dbReference>
<dbReference type="Gene3D" id="3.90.120.10">
    <property type="entry name" value="DNA Methylase, subunit A, domain 2"/>
    <property type="match status" value="1"/>
</dbReference>
<comment type="subcellular location">
    <subcellularLocation>
        <location evidence="1">Nucleus</location>
    </subcellularLocation>
</comment>
<sequence length="225" mass="25334">MSYRKPPETEFQKYIRATKPDMMGFASIDTTEAEKSVLYDHRPLPLYGDDYLRVCRIPRRKGANFRDLPGIVVGDDNVVRRDPAMEPILMPSGKPWVPDYAINFCGGKSTRPFARLWWDETVATVLCRPDPHSQVILHPEQDRVLTVRECARLQGFPDYYEFCGDVKERYCQVGNAVAVPVARALGYALGMAAQKLSGDEPLTTLPPKFSHSTTIQLLQSLSNGV</sequence>
<evidence type="ECO:0000256" key="6">
    <source>
        <dbReference type="ARBA" id="ARBA00023125"/>
    </source>
</evidence>
<dbReference type="EMBL" id="GHES01004721">
    <property type="protein sequence ID" value="MPA35280.1"/>
    <property type="molecule type" value="Transcribed_RNA"/>
</dbReference>
<dbReference type="PANTHER" id="PTHR10629:SF44">
    <property type="entry name" value="DNA (CYTOSINE-5-)-METHYLTRANSFERASE"/>
    <property type="match status" value="1"/>
</dbReference>
<organism evidence="8">
    <name type="scientific">Davidia involucrata</name>
    <name type="common">Dove tree</name>
    <dbReference type="NCBI Taxonomy" id="16924"/>
    <lineage>
        <taxon>Eukaryota</taxon>
        <taxon>Viridiplantae</taxon>
        <taxon>Streptophyta</taxon>
        <taxon>Embryophyta</taxon>
        <taxon>Tracheophyta</taxon>
        <taxon>Spermatophyta</taxon>
        <taxon>Magnoliopsida</taxon>
        <taxon>eudicotyledons</taxon>
        <taxon>Gunneridae</taxon>
        <taxon>Pentapetalae</taxon>
        <taxon>asterids</taxon>
        <taxon>Cornales</taxon>
        <taxon>Nyssaceae</taxon>
        <taxon>Davidia</taxon>
    </lineage>
</organism>
<dbReference type="GO" id="GO:0032259">
    <property type="term" value="P:methylation"/>
    <property type="evidence" value="ECO:0007669"/>
    <property type="project" value="UniProtKB-KW"/>
</dbReference>
<keyword evidence="7" id="KW-0539">Nucleus</keyword>
<evidence type="ECO:0000256" key="7">
    <source>
        <dbReference type="ARBA" id="ARBA00023242"/>
    </source>
</evidence>
<dbReference type="GO" id="GO:0003677">
    <property type="term" value="F:DNA binding"/>
    <property type="evidence" value="ECO:0007669"/>
    <property type="project" value="UniProtKB-KW"/>
</dbReference>
<dbReference type="EC" id="2.1.1.37" evidence="2"/>
<proteinExistence type="predicted"/>
<evidence type="ECO:0000256" key="5">
    <source>
        <dbReference type="ARBA" id="ARBA00022691"/>
    </source>
</evidence>
<dbReference type="GO" id="GO:0044027">
    <property type="term" value="P:negative regulation of gene expression via chromosomal CpG island methylation"/>
    <property type="evidence" value="ECO:0007669"/>
    <property type="project" value="TreeGrafter"/>
</dbReference>
<dbReference type="PANTHER" id="PTHR10629">
    <property type="entry name" value="CYTOSINE-SPECIFIC METHYLTRANSFERASE"/>
    <property type="match status" value="1"/>
</dbReference>
<keyword evidence="6" id="KW-0238">DNA-binding</keyword>
<dbReference type="FunFam" id="3.90.120.10:FF:000003">
    <property type="entry name" value="DNA (cytosine-5)-methyltransferase 1"/>
    <property type="match status" value="1"/>
</dbReference>
<protein>
    <recommendedName>
        <fullName evidence="2">DNA (cytosine-5-)-methyltransferase</fullName>
        <ecNumber evidence="2">2.1.1.37</ecNumber>
    </recommendedName>
</protein>
<dbReference type="InterPro" id="IPR001525">
    <property type="entry name" value="C5_MeTfrase"/>
</dbReference>
<name>A0A5B6YTV2_DAVIN</name>
<evidence type="ECO:0000256" key="4">
    <source>
        <dbReference type="ARBA" id="ARBA00022679"/>
    </source>
</evidence>
<keyword evidence="4" id="KW-0808">Transferase</keyword>
<evidence type="ECO:0000256" key="2">
    <source>
        <dbReference type="ARBA" id="ARBA00011975"/>
    </source>
</evidence>
<keyword evidence="5" id="KW-0949">S-adenosyl-L-methionine</keyword>
<dbReference type="InterPro" id="IPR050390">
    <property type="entry name" value="C5-Methyltransferase"/>
</dbReference>
<dbReference type="Pfam" id="PF00145">
    <property type="entry name" value="DNA_methylase"/>
    <property type="match status" value="1"/>
</dbReference>
<evidence type="ECO:0000313" key="8">
    <source>
        <dbReference type="EMBL" id="MPA35280.1"/>
    </source>
</evidence>